<name>C1F8Z0_ACIC5</name>
<protein>
    <submittedName>
        <fullName evidence="2">Uncharacterized protein</fullName>
    </submittedName>
</protein>
<evidence type="ECO:0000313" key="2">
    <source>
        <dbReference type="EMBL" id="ACO33382.1"/>
    </source>
</evidence>
<gene>
    <name evidence="2" type="ordered locus">ACP_2052</name>
</gene>
<feature type="region of interest" description="Disordered" evidence="1">
    <location>
        <begin position="44"/>
        <end position="78"/>
    </location>
</feature>
<keyword evidence="3" id="KW-1185">Reference proteome</keyword>
<dbReference type="HOGENOM" id="CLU_520358_0_0_0"/>
<reference evidence="2 3" key="1">
    <citation type="journal article" date="2009" name="Appl. Environ. Microbiol.">
        <title>Three genomes from the phylum Acidobacteria provide insight into the lifestyles of these microorganisms in soils.</title>
        <authorList>
            <person name="Ward N.L."/>
            <person name="Challacombe J.F."/>
            <person name="Janssen P.H."/>
            <person name="Henrissat B."/>
            <person name="Coutinho P.M."/>
            <person name="Wu M."/>
            <person name="Xie G."/>
            <person name="Haft D.H."/>
            <person name="Sait M."/>
            <person name="Badger J."/>
            <person name="Barabote R.D."/>
            <person name="Bradley B."/>
            <person name="Brettin T.S."/>
            <person name="Brinkac L.M."/>
            <person name="Bruce D."/>
            <person name="Creasy T."/>
            <person name="Daugherty S.C."/>
            <person name="Davidsen T.M."/>
            <person name="DeBoy R.T."/>
            <person name="Detter J.C."/>
            <person name="Dodson R.J."/>
            <person name="Durkin A.S."/>
            <person name="Ganapathy A."/>
            <person name="Gwinn-Giglio M."/>
            <person name="Han C.S."/>
            <person name="Khouri H."/>
            <person name="Kiss H."/>
            <person name="Kothari S.P."/>
            <person name="Madupu R."/>
            <person name="Nelson K.E."/>
            <person name="Nelson W.C."/>
            <person name="Paulsen I."/>
            <person name="Penn K."/>
            <person name="Ren Q."/>
            <person name="Rosovitz M.J."/>
            <person name="Selengut J.D."/>
            <person name="Shrivastava S."/>
            <person name="Sullivan S.A."/>
            <person name="Tapia R."/>
            <person name="Thompson L.S."/>
            <person name="Watkins K.L."/>
            <person name="Yang Q."/>
            <person name="Yu C."/>
            <person name="Zafar N."/>
            <person name="Zhou L."/>
            <person name="Kuske C.R."/>
        </authorList>
    </citation>
    <scope>NUCLEOTIDE SEQUENCE [LARGE SCALE GENOMIC DNA]</scope>
    <source>
        <strain evidence="3">ATCC 51196 / DSM 11244 / BCRC 80197 / JCM 7670 / NBRC 15755 / NCIMB 13165 / 161</strain>
    </source>
</reference>
<feature type="compositionally biased region" description="Low complexity" evidence="1">
    <location>
        <begin position="44"/>
        <end position="55"/>
    </location>
</feature>
<dbReference type="KEGG" id="aca:ACP_2052"/>
<proteinExistence type="predicted"/>
<organism evidence="2 3">
    <name type="scientific">Acidobacterium capsulatum (strain ATCC 51196 / DSM 11244 / BCRC 80197 / JCM 7670 / NBRC 15755 / NCIMB 13165 / 161)</name>
    <dbReference type="NCBI Taxonomy" id="240015"/>
    <lineage>
        <taxon>Bacteria</taxon>
        <taxon>Pseudomonadati</taxon>
        <taxon>Acidobacteriota</taxon>
        <taxon>Terriglobia</taxon>
        <taxon>Terriglobales</taxon>
        <taxon>Acidobacteriaceae</taxon>
        <taxon>Acidobacterium</taxon>
    </lineage>
</organism>
<sequence length="523" mass="51779">MLTCSQDSPSSLLSFFKARSAPSRLLLVALCSLGLVLAGCSGGSSSSGSSSTSGTAPGGGSGSGGGSNNTPTPGAANSVQLGTATVFDGPNPEPAQIAADASGDDTLAWTDPSGQVYVSRLAAGSTSWTTPVALIPATSTLKAHGGITFAASDASGNTTVLFQASDASFQSYLVASTLLAGSSKWSQPATLSIPDASGSAATLMSNGDIAAAYGGSLTDSVQVATFAPQTQSWGAPVTAAQSPTLLGNFTITSTPQNALTVLWTANIVPNNDPSQQSASGVYAATASGSAGPFSTPVEIDVQPGGTAPGIVTSLPDAVTDTSGNTTAIWTASPQAGGATDLYASRLAAGSSTWSKPVQLDTSSSNNPYVGFPTPLVVDAQGNVTVAWIAGINSPRTVQAVRYDASTSQWSTPSLVQTLPSGTVAGIPALAIGPTQGEVSVFWNQPPSASSSGSNGDIYQSIWSSGSGSWGNPIQADLPLPTAGASAATFPVAAVNGSSSMAVAWGDPVTGSNSSYTLYANVLQ</sequence>
<dbReference type="Proteomes" id="UP000002207">
    <property type="component" value="Chromosome"/>
</dbReference>
<feature type="compositionally biased region" description="Gly residues" evidence="1">
    <location>
        <begin position="56"/>
        <end position="67"/>
    </location>
</feature>
<accession>C1F8Z0</accession>
<dbReference type="EMBL" id="CP001472">
    <property type="protein sequence ID" value="ACO33382.1"/>
    <property type="molecule type" value="Genomic_DNA"/>
</dbReference>
<evidence type="ECO:0000256" key="1">
    <source>
        <dbReference type="SAM" id="MobiDB-lite"/>
    </source>
</evidence>
<dbReference type="InParanoid" id="C1F8Z0"/>
<evidence type="ECO:0000313" key="3">
    <source>
        <dbReference type="Proteomes" id="UP000002207"/>
    </source>
</evidence>
<dbReference type="AlphaFoldDB" id="C1F8Z0"/>